<keyword evidence="2" id="KW-1185">Reference proteome</keyword>
<evidence type="ECO:0000313" key="2">
    <source>
        <dbReference type="Proteomes" id="UP001153076"/>
    </source>
</evidence>
<gene>
    <name evidence="1" type="ORF">Cgig2_009374</name>
</gene>
<evidence type="ECO:0000313" key="1">
    <source>
        <dbReference type="EMBL" id="KAJ8431776.1"/>
    </source>
</evidence>
<dbReference type="EMBL" id="JAKOGI010000663">
    <property type="protein sequence ID" value="KAJ8431776.1"/>
    <property type="molecule type" value="Genomic_DNA"/>
</dbReference>
<dbReference type="AlphaFoldDB" id="A0A9Q1Q872"/>
<sequence>MEDLPVNLDDGELWLPSDVFPPEEPCHPVPTGETRFGDLGHQFDTFNLLDHHRPIHTSKAPSISQGLEVPGPMRQYALTAPSTNGCYGVKVDPAVDHGLRTCDSEYDYEYSNLIPAPSCQPVRYPTHKRRLHHQVLLRSSTYFANTNLYYILDRLTMLNFIRIRLK</sequence>
<name>A0A9Q1Q872_9CARY</name>
<comment type="caution">
    <text evidence="1">The sequence shown here is derived from an EMBL/GenBank/DDBJ whole genome shotgun (WGS) entry which is preliminary data.</text>
</comment>
<reference evidence="1" key="1">
    <citation type="submission" date="2022-04" db="EMBL/GenBank/DDBJ databases">
        <title>Carnegiea gigantea Genome sequencing and assembly v2.</title>
        <authorList>
            <person name="Copetti D."/>
            <person name="Sanderson M.J."/>
            <person name="Burquez A."/>
            <person name="Wojciechowski M.F."/>
        </authorList>
    </citation>
    <scope>NUCLEOTIDE SEQUENCE</scope>
    <source>
        <strain evidence="1">SGP5-SGP5p</strain>
        <tissue evidence="1">Aerial part</tissue>
    </source>
</reference>
<dbReference type="Proteomes" id="UP001153076">
    <property type="component" value="Unassembled WGS sequence"/>
</dbReference>
<proteinExistence type="predicted"/>
<organism evidence="1 2">
    <name type="scientific">Carnegiea gigantea</name>
    <dbReference type="NCBI Taxonomy" id="171969"/>
    <lineage>
        <taxon>Eukaryota</taxon>
        <taxon>Viridiplantae</taxon>
        <taxon>Streptophyta</taxon>
        <taxon>Embryophyta</taxon>
        <taxon>Tracheophyta</taxon>
        <taxon>Spermatophyta</taxon>
        <taxon>Magnoliopsida</taxon>
        <taxon>eudicotyledons</taxon>
        <taxon>Gunneridae</taxon>
        <taxon>Pentapetalae</taxon>
        <taxon>Caryophyllales</taxon>
        <taxon>Cactineae</taxon>
        <taxon>Cactaceae</taxon>
        <taxon>Cactoideae</taxon>
        <taxon>Echinocereeae</taxon>
        <taxon>Carnegiea</taxon>
    </lineage>
</organism>
<protein>
    <submittedName>
        <fullName evidence="1">Uncharacterized protein</fullName>
    </submittedName>
</protein>
<dbReference type="OrthoDB" id="1888697at2759"/>
<accession>A0A9Q1Q872</accession>